<evidence type="ECO:0000256" key="3">
    <source>
        <dbReference type="ARBA" id="ARBA00037241"/>
    </source>
</evidence>
<reference evidence="7" key="1">
    <citation type="journal article" date="2020" name="Stud. Mycol.">
        <title>101 Dothideomycetes genomes: a test case for predicting lifestyles and emergence of pathogens.</title>
        <authorList>
            <person name="Haridas S."/>
            <person name="Albert R."/>
            <person name="Binder M."/>
            <person name="Bloem J."/>
            <person name="Labutti K."/>
            <person name="Salamov A."/>
            <person name="Andreopoulos B."/>
            <person name="Baker S."/>
            <person name="Barry K."/>
            <person name="Bills G."/>
            <person name="Bluhm B."/>
            <person name="Cannon C."/>
            <person name="Castanera R."/>
            <person name="Culley D."/>
            <person name="Daum C."/>
            <person name="Ezra D."/>
            <person name="Gonzalez J."/>
            <person name="Henrissat B."/>
            <person name="Kuo A."/>
            <person name="Liang C."/>
            <person name="Lipzen A."/>
            <person name="Lutzoni F."/>
            <person name="Magnuson J."/>
            <person name="Mondo S."/>
            <person name="Nolan M."/>
            <person name="Ohm R."/>
            <person name="Pangilinan J."/>
            <person name="Park H.-J."/>
            <person name="Ramirez L."/>
            <person name="Alfaro M."/>
            <person name="Sun H."/>
            <person name="Tritt A."/>
            <person name="Yoshinaga Y."/>
            <person name="Zwiers L.-H."/>
            <person name="Turgeon B."/>
            <person name="Goodwin S."/>
            <person name="Spatafora J."/>
            <person name="Crous P."/>
            <person name="Grigoriev I."/>
        </authorList>
    </citation>
    <scope>NUCLEOTIDE SEQUENCE</scope>
    <source>
        <strain evidence="7">CBS 262.69</strain>
    </source>
</reference>
<evidence type="ECO:0000256" key="2">
    <source>
        <dbReference type="ARBA" id="ARBA00022737"/>
    </source>
</evidence>
<comment type="similarity">
    <text evidence="4">Belongs to the WD repeat creC family.</text>
</comment>
<evidence type="ECO:0000313" key="7">
    <source>
        <dbReference type="EMBL" id="KAF2396969.1"/>
    </source>
</evidence>
<name>A0A6G1HM95_9PEZI</name>
<dbReference type="InterPro" id="IPR036322">
    <property type="entry name" value="WD40_repeat_dom_sf"/>
</dbReference>
<dbReference type="GO" id="GO:0032153">
    <property type="term" value="C:cell division site"/>
    <property type="evidence" value="ECO:0007669"/>
    <property type="project" value="TreeGrafter"/>
</dbReference>
<dbReference type="Gene3D" id="2.130.10.10">
    <property type="entry name" value="YVTN repeat-like/Quinoprotein amine dehydrogenase"/>
    <property type="match status" value="1"/>
</dbReference>
<dbReference type="InterPro" id="IPR051362">
    <property type="entry name" value="WD_repeat_creC_regulators"/>
</dbReference>
<protein>
    <recommendedName>
        <fullName evidence="9">WD40 repeat-like protein</fullName>
    </recommendedName>
</protein>
<proteinExistence type="inferred from homology"/>
<evidence type="ECO:0000256" key="4">
    <source>
        <dbReference type="ARBA" id="ARBA00038107"/>
    </source>
</evidence>
<organism evidence="7 8">
    <name type="scientific">Trichodelitschia bisporula</name>
    <dbReference type="NCBI Taxonomy" id="703511"/>
    <lineage>
        <taxon>Eukaryota</taxon>
        <taxon>Fungi</taxon>
        <taxon>Dikarya</taxon>
        <taxon>Ascomycota</taxon>
        <taxon>Pezizomycotina</taxon>
        <taxon>Dothideomycetes</taxon>
        <taxon>Dothideomycetes incertae sedis</taxon>
        <taxon>Phaeotrichales</taxon>
        <taxon>Phaeotrichaceae</taxon>
        <taxon>Trichodelitschia</taxon>
    </lineage>
</organism>
<feature type="compositionally biased region" description="Pro residues" evidence="6">
    <location>
        <begin position="1"/>
        <end position="10"/>
    </location>
</feature>
<dbReference type="Proteomes" id="UP000799640">
    <property type="component" value="Unassembled WGS sequence"/>
</dbReference>
<evidence type="ECO:0000256" key="6">
    <source>
        <dbReference type="SAM" id="MobiDB-lite"/>
    </source>
</evidence>
<gene>
    <name evidence="7" type="ORF">EJ06DRAFT_533685</name>
</gene>
<keyword evidence="2" id="KW-0677">Repeat</keyword>
<dbReference type="EMBL" id="ML996705">
    <property type="protein sequence ID" value="KAF2396969.1"/>
    <property type="molecule type" value="Genomic_DNA"/>
</dbReference>
<dbReference type="PANTHER" id="PTHR14107:SF16">
    <property type="entry name" value="AT02583P"/>
    <property type="match status" value="1"/>
</dbReference>
<evidence type="ECO:0000313" key="8">
    <source>
        <dbReference type="Proteomes" id="UP000799640"/>
    </source>
</evidence>
<dbReference type="OrthoDB" id="3367at2759"/>
<comment type="subunit">
    <text evidence="5">Interacts with creB.</text>
</comment>
<dbReference type="PANTHER" id="PTHR14107">
    <property type="entry name" value="WD REPEAT PROTEIN"/>
    <property type="match status" value="1"/>
</dbReference>
<dbReference type="Pfam" id="PF00400">
    <property type="entry name" value="WD40"/>
    <property type="match status" value="1"/>
</dbReference>
<dbReference type="AlphaFoldDB" id="A0A6G1HM95"/>
<dbReference type="GO" id="GO:0051286">
    <property type="term" value="C:cell tip"/>
    <property type="evidence" value="ECO:0007669"/>
    <property type="project" value="TreeGrafter"/>
</dbReference>
<keyword evidence="8" id="KW-1185">Reference proteome</keyword>
<dbReference type="GO" id="GO:0045013">
    <property type="term" value="P:carbon catabolite repression of transcription"/>
    <property type="evidence" value="ECO:0007669"/>
    <property type="project" value="TreeGrafter"/>
</dbReference>
<dbReference type="InterPro" id="IPR001680">
    <property type="entry name" value="WD40_rpt"/>
</dbReference>
<evidence type="ECO:0000256" key="5">
    <source>
        <dbReference type="ARBA" id="ARBA00038682"/>
    </source>
</evidence>
<evidence type="ECO:0000256" key="1">
    <source>
        <dbReference type="ARBA" id="ARBA00022574"/>
    </source>
</evidence>
<comment type="function">
    <text evidence="3">Component of the regulatory network controlling carbon source utilization through ubiquitination and deubiquitination involving creA, creB, creC, creD and acrB. Required to prevent the proteolysis of the CreB deubiquitinating enzyme in the absence of carbon catabolite repression. CreB deubiquitinating enzyme stabilized in a complex with the CreC leads to the expression of genes such as those in the proline and quinate pathways.</text>
</comment>
<dbReference type="SMART" id="SM00320">
    <property type="entry name" value="WD40"/>
    <property type="match status" value="2"/>
</dbReference>
<evidence type="ECO:0008006" key="9">
    <source>
        <dbReference type="Google" id="ProtNLM"/>
    </source>
</evidence>
<accession>A0A6G1HM95</accession>
<sequence>MFVLPPPPKYPTIATTGPILEPNNTLDPTTGPEHQLSVGEGTYIPRDTILLATPPPHPSETPPPNPNPLATTPHPPTSGTKLSLARLHSAPVPRPESPHSRTSTSTGDASNPSSAPPAGPAPIFGSGNPLLSPTPGATPVPASKRRKPKSNIVKSNSSFISRVTVHEGLAKRIAEAGAAGASGWAFANVNRALQWLDLGAPGRAKLDPLVKILFTRAHALCHDVNPVTRSAGHLDVAVGFSTGDLMWYEPVSGKYSRVNKNGVIHAAPVADVRWMPGSENLFLAAHVDGSLVVYDKEKEDAVFVPECADALTPARIVVRKSVGSKSQKTNPVAWWKVSAQRINAVAFAPDGRRVAVVSEDGCLKILDMHREV</sequence>
<feature type="compositionally biased region" description="Pro residues" evidence="6">
    <location>
        <begin position="53"/>
        <end position="67"/>
    </location>
</feature>
<keyword evidence="1" id="KW-0853">WD repeat</keyword>
<dbReference type="GO" id="GO:0005634">
    <property type="term" value="C:nucleus"/>
    <property type="evidence" value="ECO:0007669"/>
    <property type="project" value="TreeGrafter"/>
</dbReference>
<feature type="region of interest" description="Disordered" evidence="6">
    <location>
        <begin position="1"/>
        <end position="153"/>
    </location>
</feature>
<dbReference type="SUPFAM" id="SSF50978">
    <property type="entry name" value="WD40 repeat-like"/>
    <property type="match status" value="1"/>
</dbReference>
<dbReference type="InterPro" id="IPR015943">
    <property type="entry name" value="WD40/YVTN_repeat-like_dom_sf"/>
</dbReference>